<organism evidence="2 3">
    <name type="scientific">Sphingomonas melonis TY</name>
    <dbReference type="NCBI Taxonomy" id="621456"/>
    <lineage>
        <taxon>Bacteria</taxon>
        <taxon>Pseudomonadati</taxon>
        <taxon>Pseudomonadota</taxon>
        <taxon>Alphaproteobacteria</taxon>
        <taxon>Sphingomonadales</taxon>
        <taxon>Sphingomonadaceae</taxon>
        <taxon>Sphingomonas</taxon>
    </lineage>
</organism>
<comment type="caution">
    <text evidence="2">The sequence shown here is derived from an EMBL/GenBank/DDBJ whole genome shotgun (WGS) entry which is preliminary data.</text>
</comment>
<dbReference type="EMBL" id="LQCK02000023">
    <property type="protein sequence ID" value="KZB94874.1"/>
    <property type="molecule type" value="Genomic_DNA"/>
</dbReference>
<reference evidence="2" key="1">
    <citation type="submission" date="2016-03" db="EMBL/GenBank/DDBJ databases">
        <title>Sphingomonas melonis TY, whole genome shotgun sequencing.</title>
        <authorList>
            <person name="Wang H."/>
            <person name="Zhu P."/>
        </authorList>
    </citation>
    <scope>NUCLEOTIDE SEQUENCE [LARGE SCALE GENOMIC DNA]</scope>
    <source>
        <strain evidence="2">TY</strain>
    </source>
</reference>
<name>A0A175Y256_9SPHN</name>
<dbReference type="STRING" id="621456.BJP26_18090"/>
<dbReference type="InterPro" id="IPR037284">
    <property type="entry name" value="SUF_FeS_clus_asmbl_SufBD_sf"/>
</dbReference>
<dbReference type="KEGG" id="smy:BJP26_18090"/>
<evidence type="ECO:0000259" key="1">
    <source>
        <dbReference type="Pfam" id="PF01458"/>
    </source>
</evidence>
<dbReference type="GeneID" id="93799238"/>
<dbReference type="PANTHER" id="PTHR43575">
    <property type="entry name" value="PROTEIN ABCI7, CHLOROPLASTIC"/>
    <property type="match status" value="1"/>
</dbReference>
<dbReference type="RefSeq" id="WP_017978361.1">
    <property type="nucleotide sequence ID" value="NZ_CP017578.1"/>
</dbReference>
<dbReference type="OrthoDB" id="9768262at2"/>
<dbReference type="AlphaFoldDB" id="A0A175Y256"/>
<feature type="domain" description="SUF system FeS cluster assembly SufBD core" evidence="1">
    <location>
        <begin position="110"/>
        <end position="325"/>
    </location>
</feature>
<keyword evidence="3" id="KW-1185">Reference proteome</keyword>
<dbReference type="Proteomes" id="UP000078460">
    <property type="component" value="Unassembled WGS sequence"/>
</dbReference>
<proteinExistence type="predicted"/>
<dbReference type="PANTHER" id="PTHR43575:SF1">
    <property type="entry name" value="PROTEIN ABCI7, CHLOROPLASTIC"/>
    <property type="match status" value="1"/>
</dbReference>
<evidence type="ECO:0000313" key="2">
    <source>
        <dbReference type="EMBL" id="KZB94874.1"/>
    </source>
</evidence>
<gene>
    <name evidence="2" type="ORF">AVM11_06885</name>
</gene>
<dbReference type="InterPro" id="IPR000825">
    <property type="entry name" value="SUF_FeS_clus_asmbl_SufBD_core"/>
</dbReference>
<dbReference type="SUPFAM" id="SSF101960">
    <property type="entry name" value="Stabilizer of iron transporter SufD"/>
    <property type="match status" value="1"/>
</dbReference>
<evidence type="ECO:0000313" key="3">
    <source>
        <dbReference type="Proteomes" id="UP000078460"/>
    </source>
</evidence>
<dbReference type="GO" id="GO:0016226">
    <property type="term" value="P:iron-sulfur cluster assembly"/>
    <property type="evidence" value="ECO:0007669"/>
    <property type="project" value="InterPro"/>
</dbReference>
<sequence>MTDVLDLPTTRDEAFRWADMPALQAARALSATTAAIPQPILADAIRLVFVDGDLVDQPAGLDIASMMLASDHPLARHAAGQGLGVTLAPRSVTRLEIVRANAGGDGHTPLSITLGEDAVLTLVETYTGTGWTNTLTRFDLGKGARVMRAVRIVQDAGFVSTRDEVAIAEAASFVSVALGATAAGTRLDAALTLNGDGAYAELGGALLTRDEQRQECAVRVRHAHPNGQSHQLWRAVAADRSTVSLAAAVEVARDAQKTDGEQSLRGLLLQRTATVNLKPELEIFADDVKCAHGATVGELDARALFYMQSRGIPAARAKALLTRAFVADALDRIADEAVREVFAADADGWLDKALSHREREGTRPAQPGGEGEGGA</sequence>
<dbReference type="Pfam" id="PF01458">
    <property type="entry name" value="SUFBD_core"/>
    <property type="match status" value="1"/>
</dbReference>
<protein>
    <submittedName>
        <fullName evidence="2">SufBD protein</fullName>
    </submittedName>
</protein>
<dbReference type="InterPro" id="IPR055346">
    <property type="entry name" value="Fe-S_cluster_assembly_SufBD"/>
</dbReference>
<accession>A0A175Y256</accession>